<dbReference type="AlphaFoldDB" id="A0A858U711"/>
<reference evidence="4 5" key="1">
    <citation type="submission" date="2020-04" db="EMBL/GenBank/DDBJ databases">
        <title>Novel Mycoplasma species detected in Phocoena phocoena (harbor porpoise) from the USA.</title>
        <authorList>
            <person name="Volokhov D.V."/>
        </authorList>
    </citation>
    <scope>NUCLEOTIDE SEQUENCE [LARGE SCALE GENOMIC DNA]</scope>
    <source>
        <strain evidence="4 5">Phocoena C-264-GEN</strain>
    </source>
</reference>
<dbReference type="NCBIfam" id="TIGR00042">
    <property type="entry name" value="RdgB/HAM1 family non-canonical purine NTP pyrophosphatase"/>
    <property type="match status" value="1"/>
</dbReference>
<dbReference type="EMBL" id="CP051481">
    <property type="protein sequence ID" value="QJG67237.1"/>
    <property type="molecule type" value="Genomic_DNA"/>
</dbReference>
<dbReference type="CDD" id="cd00515">
    <property type="entry name" value="HAM1"/>
    <property type="match status" value="1"/>
</dbReference>
<dbReference type="KEGG" id="mphe:HGG69_02900"/>
<dbReference type="Gene3D" id="3.90.950.10">
    <property type="match status" value="1"/>
</dbReference>
<dbReference type="GO" id="GO:0047429">
    <property type="term" value="F:nucleoside triphosphate diphosphatase activity"/>
    <property type="evidence" value="ECO:0007669"/>
    <property type="project" value="InterPro"/>
</dbReference>
<dbReference type="Proteomes" id="UP000501060">
    <property type="component" value="Chromosome"/>
</dbReference>
<evidence type="ECO:0000256" key="3">
    <source>
        <dbReference type="RuleBase" id="RU003781"/>
    </source>
</evidence>
<evidence type="ECO:0000313" key="4">
    <source>
        <dbReference type="EMBL" id="QJG67237.1"/>
    </source>
</evidence>
<dbReference type="PANTHER" id="PTHR11067">
    <property type="entry name" value="INOSINE TRIPHOSPHATE PYROPHOSPHATASE/HAM1 PROTEIN"/>
    <property type="match status" value="1"/>
</dbReference>
<comment type="similarity">
    <text evidence="1 3">Belongs to the HAM1 NTPase family.</text>
</comment>
<proteinExistence type="inferred from homology"/>
<dbReference type="InterPro" id="IPR002637">
    <property type="entry name" value="RdgB/HAM1"/>
</dbReference>
<dbReference type="RefSeq" id="WP_169605286.1">
    <property type="nucleotide sequence ID" value="NZ_CP051481.1"/>
</dbReference>
<sequence length="187" mass="21493">MKTIIFATTNNHKLEEVNQILKHCKAIALSQKYDVEENGTTYAENALIKAKEAYKRFKQPVFADDSGIEIKALNHWPGLKSARVLNTEYKLKEIYDLCKMNNYNELSFHCAIAYIDANGIDHIFTAVIEGKLASRFCEYEDTFGYDPIFVPNGSEITYAQMSKQQKNHCSHRAIALAQFEEWLKNNE</sequence>
<keyword evidence="2 3" id="KW-0378">Hydrolase</keyword>
<accession>A0A858U711</accession>
<evidence type="ECO:0000256" key="1">
    <source>
        <dbReference type="ARBA" id="ARBA00008023"/>
    </source>
</evidence>
<dbReference type="PANTHER" id="PTHR11067:SF9">
    <property type="entry name" value="INOSINE TRIPHOSPHATE PYROPHOSPHATASE"/>
    <property type="match status" value="1"/>
</dbReference>
<evidence type="ECO:0000256" key="2">
    <source>
        <dbReference type="ARBA" id="ARBA00022801"/>
    </source>
</evidence>
<gene>
    <name evidence="4" type="primary">rdgB</name>
    <name evidence="4" type="ORF">HGG69_02900</name>
</gene>
<dbReference type="SUPFAM" id="SSF52972">
    <property type="entry name" value="ITPase-like"/>
    <property type="match status" value="1"/>
</dbReference>
<dbReference type="Pfam" id="PF01725">
    <property type="entry name" value="Ham1p_like"/>
    <property type="match status" value="1"/>
</dbReference>
<dbReference type="GO" id="GO:0005737">
    <property type="term" value="C:cytoplasm"/>
    <property type="evidence" value="ECO:0007669"/>
    <property type="project" value="TreeGrafter"/>
</dbReference>
<keyword evidence="5" id="KW-1185">Reference proteome</keyword>
<name>A0A858U711_9MOLU</name>
<evidence type="ECO:0000313" key="5">
    <source>
        <dbReference type="Proteomes" id="UP000501060"/>
    </source>
</evidence>
<protein>
    <submittedName>
        <fullName evidence="4">RdgB/HAM1 family non-canonical purine NTP pyrophosphatase</fullName>
    </submittedName>
</protein>
<dbReference type="InterPro" id="IPR029001">
    <property type="entry name" value="ITPase-like_fam"/>
</dbReference>
<organism evidence="4 5">
    <name type="scientific">Mycoplasma phocoenae</name>
    <dbReference type="NCBI Taxonomy" id="754517"/>
    <lineage>
        <taxon>Bacteria</taxon>
        <taxon>Bacillati</taxon>
        <taxon>Mycoplasmatota</taxon>
        <taxon>Mollicutes</taxon>
        <taxon>Mycoplasmataceae</taxon>
        <taxon>Mycoplasma</taxon>
    </lineage>
</organism>
<dbReference type="GO" id="GO:0009143">
    <property type="term" value="P:nucleoside triphosphate catabolic process"/>
    <property type="evidence" value="ECO:0007669"/>
    <property type="project" value="InterPro"/>
</dbReference>